<accession>W5TQV0</accession>
<dbReference type="OrthoDB" id="4563390at2"/>
<dbReference type="EMBL" id="CP006850">
    <property type="protein sequence ID" value="AHH19621.1"/>
    <property type="molecule type" value="Genomic_DNA"/>
</dbReference>
<protein>
    <submittedName>
        <fullName evidence="1">Uncharacterized protein</fullName>
    </submittedName>
</protein>
<dbReference type="eggNOG" id="ENOG5031GBE">
    <property type="taxonomic scope" value="Bacteria"/>
</dbReference>
<proteinExistence type="predicted"/>
<dbReference type="AlphaFoldDB" id="W5TQV0"/>
<keyword evidence="2" id="KW-1185">Reference proteome</keyword>
<evidence type="ECO:0000313" key="2">
    <source>
        <dbReference type="Proteomes" id="UP000019150"/>
    </source>
</evidence>
<name>W5TQV0_9NOCA</name>
<sequence>MYQTAEGSAVNPTPSPDRVPVITVDAGDLPELILAVHDVAIDTPRGIRRPDQNVIDIVIATVSDVNPETAQRRYHLAAPPTAAFMVSQQGSSVDVIVEHDRAVASAKFFAHTTGPEAKWTVRLAEQTRHALLAQDIYATLS</sequence>
<dbReference type="PATRIC" id="fig|1415166.3.peg.4987"/>
<dbReference type="RefSeq" id="WP_148306937.1">
    <property type="nucleotide sequence ID" value="NZ_CP006850.1"/>
</dbReference>
<dbReference type="Proteomes" id="UP000019150">
    <property type="component" value="Chromosome"/>
</dbReference>
<dbReference type="KEGG" id="nno:NONO_c48370"/>
<dbReference type="HOGENOM" id="CLU_1925397_0_0_11"/>
<reference evidence="1 2" key="1">
    <citation type="journal article" date="2014" name="Appl. Environ. Microbiol.">
        <title>Insights into the Microbial Degradation of Rubber and Gutta-Percha by Analysis of the Complete Genome of Nocardia nova SH22a.</title>
        <authorList>
            <person name="Luo Q."/>
            <person name="Hiessl S."/>
            <person name="Poehlein A."/>
            <person name="Daniel R."/>
            <person name="Steinbuchel A."/>
        </authorList>
    </citation>
    <scope>NUCLEOTIDE SEQUENCE [LARGE SCALE GENOMIC DNA]</scope>
    <source>
        <strain evidence="1">SH22a</strain>
    </source>
</reference>
<gene>
    <name evidence="1" type="ORF">NONO_c48370</name>
</gene>
<organism evidence="1 2">
    <name type="scientific">Nocardia nova SH22a</name>
    <dbReference type="NCBI Taxonomy" id="1415166"/>
    <lineage>
        <taxon>Bacteria</taxon>
        <taxon>Bacillati</taxon>
        <taxon>Actinomycetota</taxon>
        <taxon>Actinomycetes</taxon>
        <taxon>Mycobacteriales</taxon>
        <taxon>Nocardiaceae</taxon>
        <taxon>Nocardia</taxon>
    </lineage>
</organism>
<evidence type="ECO:0000313" key="1">
    <source>
        <dbReference type="EMBL" id="AHH19621.1"/>
    </source>
</evidence>